<dbReference type="eggNOG" id="COG0366">
    <property type="taxonomic scope" value="Bacteria"/>
</dbReference>
<dbReference type="GO" id="GO:0004556">
    <property type="term" value="F:alpha-amylase activity"/>
    <property type="evidence" value="ECO:0007669"/>
    <property type="project" value="UniProtKB-UniRule"/>
</dbReference>
<dbReference type="OrthoDB" id="9805159at2"/>
<evidence type="ECO:0000256" key="1">
    <source>
        <dbReference type="ARBA" id="ARBA00000548"/>
    </source>
</evidence>
<evidence type="ECO:0000256" key="5">
    <source>
        <dbReference type="ARBA" id="ARBA00017303"/>
    </source>
</evidence>
<keyword evidence="17" id="KW-1185">Reference proteome</keyword>
<feature type="domain" description="Alpha-amylase C-terminal" evidence="14">
    <location>
        <begin position="386"/>
        <end position="473"/>
    </location>
</feature>
<keyword evidence="6" id="KW-0479">Metal-binding</keyword>
<dbReference type="PANTHER" id="PTHR43447">
    <property type="entry name" value="ALPHA-AMYLASE"/>
    <property type="match status" value="1"/>
</dbReference>
<dbReference type="SUPFAM" id="SSF51011">
    <property type="entry name" value="Glycosyl hydrolase domain"/>
    <property type="match status" value="1"/>
</dbReference>
<reference evidence="16 17" key="1">
    <citation type="submission" date="2014-11" db="EMBL/GenBank/DDBJ databases">
        <title>Complete Genome Sequence of Pseudoalteromonas sp. Strain OCN003 Isolated from Kaneohe Bay, Oahu, Hawaii.</title>
        <authorList>
            <person name="Beurmann S."/>
            <person name="Videau P."/>
            <person name="Ushijima B."/>
            <person name="Smith A.M."/>
            <person name="Aeby G.S."/>
            <person name="Callahan S.M."/>
            <person name="Belcaid M."/>
        </authorList>
    </citation>
    <scope>NUCLEOTIDE SEQUENCE [LARGE SCALE GENOMIC DNA]</scope>
    <source>
        <strain evidence="16 17">OCN003</strain>
    </source>
</reference>
<evidence type="ECO:0000256" key="3">
    <source>
        <dbReference type="ARBA" id="ARBA00008061"/>
    </source>
</evidence>
<gene>
    <name evidence="16" type="ORF">OM33_20925</name>
</gene>
<feature type="chain" id="PRO_5002027155" description="Alpha-amylase" evidence="13">
    <location>
        <begin position="28"/>
        <end position="667"/>
    </location>
</feature>
<evidence type="ECO:0000256" key="11">
    <source>
        <dbReference type="RuleBase" id="RU003615"/>
    </source>
</evidence>
<evidence type="ECO:0000256" key="9">
    <source>
        <dbReference type="ARBA" id="ARBA00023277"/>
    </source>
</evidence>
<keyword evidence="9 12" id="KW-0119">Carbohydrate metabolism</keyword>
<dbReference type="Pfam" id="PF02806">
    <property type="entry name" value="Alpha-amylase_C"/>
    <property type="match status" value="1"/>
</dbReference>
<evidence type="ECO:0000256" key="8">
    <source>
        <dbReference type="ARBA" id="ARBA00022837"/>
    </source>
</evidence>
<comment type="similarity">
    <text evidence="3 11">Belongs to the glycosyl hydrolase 13 family.</text>
</comment>
<dbReference type="Proteomes" id="UP000030341">
    <property type="component" value="Chromosome 2"/>
</dbReference>
<feature type="domain" description="Glycosyl hydrolase family 13 catalytic" evidence="15">
    <location>
        <begin position="30"/>
        <end position="376"/>
    </location>
</feature>
<dbReference type="SMART" id="SM00642">
    <property type="entry name" value="Aamy"/>
    <property type="match status" value="1"/>
</dbReference>
<dbReference type="InterPro" id="IPR006047">
    <property type="entry name" value="GH13_cat_dom"/>
</dbReference>
<evidence type="ECO:0000256" key="7">
    <source>
        <dbReference type="ARBA" id="ARBA00022801"/>
    </source>
</evidence>
<keyword evidence="13" id="KW-0732">Signal</keyword>
<dbReference type="EC" id="3.2.1.1" evidence="4 12"/>
<dbReference type="CDD" id="cd11317">
    <property type="entry name" value="AmyAc_bac_euk_AmyA"/>
    <property type="match status" value="1"/>
</dbReference>
<name>A0A0A7EN36_9GAMM</name>
<dbReference type="GO" id="GO:0005975">
    <property type="term" value="P:carbohydrate metabolic process"/>
    <property type="evidence" value="ECO:0007669"/>
    <property type="project" value="InterPro"/>
</dbReference>
<evidence type="ECO:0000313" key="16">
    <source>
        <dbReference type="EMBL" id="AIY67486.1"/>
    </source>
</evidence>
<evidence type="ECO:0000313" key="17">
    <source>
        <dbReference type="Proteomes" id="UP000030341"/>
    </source>
</evidence>
<comment type="cofactor">
    <cofactor evidence="2">
        <name>Ca(2+)</name>
        <dbReference type="ChEBI" id="CHEBI:29108"/>
    </cofactor>
</comment>
<evidence type="ECO:0000256" key="13">
    <source>
        <dbReference type="SAM" id="SignalP"/>
    </source>
</evidence>
<comment type="catalytic activity">
    <reaction evidence="1 12">
        <text>Endohydrolysis of (1-&gt;4)-alpha-D-glucosidic linkages in polysaccharides containing three or more (1-&gt;4)-alpha-linked D-glucose units.</text>
        <dbReference type="EC" id="3.2.1.1"/>
    </reaction>
</comment>
<dbReference type="InterPro" id="IPR017853">
    <property type="entry name" value="GH"/>
</dbReference>
<accession>A0A0A7EN36</accession>
<dbReference type="PRINTS" id="PR00110">
    <property type="entry name" value="ALPHAAMYLASE"/>
</dbReference>
<evidence type="ECO:0000256" key="10">
    <source>
        <dbReference type="ARBA" id="ARBA00023295"/>
    </source>
</evidence>
<dbReference type="InterPro" id="IPR006046">
    <property type="entry name" value="Alpha_amylase"/>
</dbReference>
<dbReference type="Gene3D" id="2.60.40.1180">
    <property type="entry name" value="Golgi alpha-mannosidase II"/>
    <property type="match status" value="1"/>
</dbReference>
<evidence type="ECO:0000256" key="6">
    <source>
        <dbReference type="ARBA" id="ARBA00022723"/>
    </source>
</evidence>
<dbReference type="RefSeq" id="WP_040136517.1">
    <property type="nucleotide sequence ID" value="NZ_CP009889.1"/>
</dbReference>
<evidence type="ECO:0000259" key="14">
    <source>
        <dbReference type="SMART" id="SM00632"/>
    </source>
</evidence>
<dbReference type="GO" id="GO:0046872">
    <property type="term" value="F:metal ion binding"/>
    <property type="evidence" value="ECO:0007669"/>
    <property type="project" value="UniProtKB-KW"/>
</dbReference>
<dbReference type="Pfam" id="PF00128">
    <property type="entry name" value="Alpha-amylase"/>
    <property type="match status" value="1"/>
</dbReference>
<dbReference type="Gene3D" id="3.20.20.80">
    <property type="entry name" value="Glycosidases"/>
    <property type="match status" value="1"/>
</dbReference>
<keyword evidence="7 12" id="KW-0378">Hydrolase</keyword>
<dbReference type="InterPro" id="IPR013780">
    <property type="entry name" value="Glyco_hydro_b"/>
</dbReference>
<dbReference type="EMBL" id="CP009889">
    <property type="protein sequence ID" value="AIY67486.1"/>
    <property type="molecule type" value="Genomic_DNA"/>
</dbReference>
<dbReference type="InterPro" id="IPR006048">
    <property type="entry name" value="A-amylase/branching_C"/>
</dbReference>
<dbReference type="SMART" id="SM00632">
    <property type="entry name" value="Aamy_C"/>
    <property type="match status" value="1"/>
</dbReference>
<evidence type="ECO:0000256" key="12">
    <source>
        <dbReference type="RuleBase" id="RU361134"/>
    </source>
</evidence>
<dbReference type="AlphaFoldDB" id="A0A0A7EN36"/>
<dbReference type="SUPFAM" id="SSF51445">
    <property type="entry name" value="(Trans)glycosidases"/>
    <property type="match status" value="1"/>
</dbReference>
<dbReference type="InterPro" id="IPR031319">
    <property type="entry name" value="A-amylase_C"/>
</dbReference>
<dbReference type="KEGG" id="pseo:OM33_20925"/>
<dbReference type="HOGENOM" id="CLU_013336_3_0_6"/>
<keyword evidence="10 12" id="KW-0326">Glycosidase</keyword>
<evidence type="ECO:0000256" key="2">
    <source>
        <dbReference type="ARBA" id="ARBA00001913"/>
    </source>
</evidence>
<dbReference type="STRING" id="1348114.OM33_20925"/>
<feature type="signal peptide" evidence="13">
    <location>
        <begin position="1"/>
        <end position="27"/>
    </location>
</feature>
<protein>
    <recommendedName>
        <fullName evidence="5 12">Alpha-amylase</fullName>
        <ecNumber evidence="4 12">3.2.1.1</ecNumber>
    </recommendedName>
</protein>
<proteinExistence type="inferred from homology"/>
<evidence type="ECO:0000259" key="15">
    <source>
        <dbReference type="SMART" id="SM00642"/>
    </source>
</evidence>
<sequence>MTTKNLRLLCASTAFCFSAFASSQAMAAPTTFVHLFEWSWPDVAKECETFLGPKGFAAVQVSPPNEHVAGDQWWTRYQPVTYELNSRGGTRSQFIDMVSRCKSAGVDIYVDAVINHMAAGSGQSITGTAFSTKQFPMYSAQDFHDTCAINGEDYGTNPWRVQNCELVGLPDLNTSSHYVQTQLANYLNDLVSIGVKGFRLDASKHMDTNEIATILNMVDGSPLVFQEVIDQGGEAVFASEYFGNGLVTEFKYTTKLGETFKTGKLAWLRNFGEAWGMMPSYKAVVFVDNHDNQRGHGGAGNVVTYQDGALYDLANVFMLAYPYGYPKVMSSYDYHHDTDAGGPTYPVHQDNKLNCFADGWQCEHRHQRIAGAVDFRNNTNDVWQIANWWDNGNNQIAFSRGSSGFVAINRESGNLQQTLQTGLSEGQYCDVLSGELATDKLTCTGKTITINKQGFAAVNIESMNAVATHKNAKIESQQESDWQRTIIFIRAQTQSGQDMFVRGGIDYDYAQSIGRNCNQSPALCSLPIRHNNLRNTTTLAWKQGDTELDWQGAEANQGAGAEGTALDWTTNFWPSAWGAKRTVEVDGYGETPLNQWGEHYWMLDIDMNCDATVNGWFEVKAYVKNGQGWEADIQQANRPYQSNNHFAQCGKMNVFEFGKNSATILAF</sequence>
<keyword evidence="8" id="KW-0106">Calcium</keyword>
<organism evidence="16 17">
    <name type="scientific">Pseudoalteromonas piratica</name>
    <dbReference type="NCBI Taxonomy" id="1348114"/>
    <lineage>
        <taxon>Bacteria</taxon>
        <taxon>Pseudomonadati</taxon>
        <taxon>Pseudomonadota</taxon>
        <taxon>Gammaproteobacteria</taxon>
        <taxon>Alteromonadales</taxon>
        <taxon>Pseudoalteromonadaceae</taxon>
        <taxon>Pseudoalteromonas</taxon>
    </lineage>
</organism>
<evidence type="ECO:0000256" key="4">
    <source>
        <dbReference type="ARBA" id="ARBA00012595"/>
    </source>
</evidence>